<dbReference type="PANTHER" id="PTHR46470:SF2">
    <property type="entry name" value="GLYCERALDEHYDE 3-PHOSPHATE PHOSPHATASE"/>
    <property type="match status" value="1"/>
</dbReference>
<dbReference type="SFLD" id="SFLDG01129">
    <property type="entry name" value="C1.5:_HAD__Beta-PGM__Phosphata"/>
    <property type="match status" value="1"/>
</dbReference>
<organism evidence="5 6">
    <name type="scientific">Methylophilus luteus</name>
    <dbReference type="NCBI Taxonomy" id="640108"/>
    <lineage>
        <taxon>Bacteria</taxon>
        <taxon>Pseudomonadati</taxon>
        <taxon>Pseudomonadota</taxon>
        <taxon>Betaproteobacteria</taxon>
        <taxon>Nitrosomonadales</taxon>
        <taxon>Methylophilaceae</taxon>
        <taxon>Methylophilus</taxon>
    </lineage>
</organism>
<gene>
    <name evidence="5" type="ORF">ACFQ1Z_02860</name>
</gene>
<sequence>MRAVLFDLDGTLHDRASGLAAFARDQFRRLGSDLDQLDKFTSRFLELDASGKVWKTEVYAQLSKEFEFKRELGGDDLVDELVDDYLRFYPGFAVPMADALHVLETLKARQIKVGILSNGRSDLQRAVITALGFDRLVAAIVISEEVGVRKPQRAIFDIALEQLAVNAAETIFVGDDPVADVEGALQAGLYPLAFNCLAAAGVIRVSALKQVLEVQLMKGVI</sequence>
<dbReference type="InterPro" id="IPR051400">
    <property type="entry name" value="HAD-like_hydrolase"/>
</dbReference>
<reference evidence="6" key="1">
    <citation type="journal article" date="2019" name="Int. J. Syst. Evol. Microbiol.">
        <title>The Global Catalogue of Microorganisms (GCM) 10K type strain sequencing project: providing services to taxonomists for standard genome sequencing and annotation.</title>
        <authorList>
            <consortium name="The Broad Institute Genomics Platform"/>
            <consortium name="The Broad Institute Genome Sequencing Center for Infectious Disease"/>
            <person name="Wu L."/>
            <person name="Ma J."/>
        </authorList>
    </citation>
    <scope>NUCLEOTIDE SEQUENCE [LARGE SCALE GENOMIC DNA]</scope>
    <source>
        <strain evidence="6">CCUG 58412</strain>
    </source>
</reference>
<keyword evidence="3 5" id="KW-0378">Hydrolase</keyword>
<dbReference type="SUPFAM" id="SSF56784">
    <property type="entry name" value="HAD-like"/>
    <property type="match status" value="1"/>
</dbReference>
<evidence type="ECO:0000256" key="1">
    <source>
        <dbReference type="ARBA" id="ARBA00001946"/>
    </source>
</evidence>
<proteinExistence type="predicted"/>
<dbReference type="SFLD" id="SFLDS00003">
    <property type="entry name" value="Haloacid_Dehalogenase"/>
    <property type="match status" value="1"/>
</dbReference>
<dbReference type="RefSeq" id="WP_379055453.1">
    <property type="nucleotide sequence ID" value="NZ_JBHTKB010000001.1"/>
</dbReference>
<dbReference type="NCBIfam" id="TIGR01509">
    <property type="entry name" value="HAD-SF-IA-v3"/>
    <property type="match status" value="1"/>
</dbReference>
<evidence type="ECO:0000256" key="4">
    <source>
        <dbReference type="ARBA" id="ARBA00022842"/>
    </source>
</evidence>
<protein>
    <submittedName>
        <fullName evidence="5">HAD family hydrolase</fullName>
        <ecNumber evidence="5">3.1.3.-</ecNumber>
    </submittedName>
</protein>
<dbReference type="Proteomes" id="UP001597128">
    <property type="component" value="Unassembled WGS sequence"/>
</dbReference>
<dbReference type="PRINTS" id="PR00413">
    <property type="entry name" value="HADHALOGNASE"/>
</dbReference>
<comment type="caution">
    <text evidence="5">The sequence shown here is derived from an EMBL/GenBank/DDBJ whole genome shotgun (WGS) entry which is preliminary data.</text>
</comment>
<dbReference type="Gene3D" id="1.20.120.710">
    <property type="entry name" value="Haloacid dehalogenase hydrolase-like domain"/>
    <property type="match status" value="1"/>
</dbReference>
<dbReference type="NCBIfam" id="TIGR01549">
    <property type="entry name" value="HAD-SF-IA-v1"/>
    <property type="match status" value="1"/>
</dbReference>
<accession>A0ABW3F6U2</accession>
<evidence type="ECO:0000256" key="3">
    <source>
        <dbReference type="ARBA" id="ARBA00022801"/>
    </source>
</evidence>
<dbReference type="EMBL" id="JBHTKB010000001">
    <property type="protein sequence ID" value="MFD0912479.1"/>
    <property type="molecule type" value="Genomic_DNA"/>
</dbReference>
<keyword evidence="6" id="KW-1185">Reference proteome</keyword>
<evidence type="ECO:0000313" key="5">
    <source>
        <dbReference type="EMBL" id="MFD0912479.1"/>
    </source>
</evidence>
<evidence type="ECO:0000313" key="6">
    <source>
        <dbReference type="Proteomes" id="UP001597128"/>
    </source>
</evidence>
<dbReference type="PANTHER" id="PTHR46470">
    <property type="entry name" value="N-ACYLNEURAMINATE-9-PHOSPHATASE"/>
    <property type="match status" value="1"/>
</dbReference>
<comment type="cofactor">
    <cofactor evidence="1">
        <name>Mg(2+)</name>
        <dbReference type="ChEBI" id="CHEBI:18420"/>
    </cofactor>
</comment>
<name>A0ABW3F6U2_9PROT</name>
<dbReference type="InterPro" id="IPR036412">
    <property type="entry name" value="HAD-like_sf"/>
</dbReference>
<dbReference type="EC" id="3.1.3.-" evidence="5"/>
<dbReference type="InterPro" id="IPR006439">
    <property type="entry name" value="HAD-SF_hydro_IA"/>
</dbReference>
<dbReference type="InterPro" id="IPR023214">
    <property type="entry name" value="HAD_sf"/>
</dbReference>
<dbReference type="Gene3D" id="3.40.50.1000">
    <property type="entry name" value="HAD superfamily/HAD-like"/>
    <property type="match status" value="1"/>
</dbReference>
<evidence type="ECO:0000256" key="2">
    <source>
        <dbReference type="ARBA" id="ARBA00022723"/>
    </source>
</evidence>
<keyword evidence="2" id="KW-0479">Metal-binding</keyword>
<dbReference type="GO" id="GO:0016787">
    <property type="term" value="F:hydrolase activity"/>
    <property type="evidence" value="ECO:0007669"/>
    <property type="project" value="UniProtKB-KW"/>
</dbReference>
<dbReference type="Pfam" id="PF00702">
    <property type="entry name" value="Hydrolase"/>
    <property type="match status" value="1"/>
</dbReference>
<keyword evidence="4" id="KW-0460">Magnesium</keyword>